<name>A0A2Z3GVB2_9BACT</name>
<accession>A0A2Z3GVB2</accession>
<dbReference type="EMBL" id="CP029145">
    <property type="protein sequence ID" value="AWM34945.1"/>
    <property type="molecule type" value="Genomic_DNA"/>
</dbReference>
<sequence length="383" mass="40545">MNNPAGAVLQRPLQVKNLTLTQGNISTTTINGLVLSGDGTMPTGSATSFIDGPLSRLQTSTVVNLTFPIGSGKVYRPLTLTGQQADANPITYTAQQFNQAPTKRAMPTAAGSLQRVSRVRYFTVTNGGASNFTQGVIKLNYDVDDQVDMPAKLRIAKSDNAGNWLDLGGTGSGAPGGSIISTVAFTSFSDFVLASTEAAGGPGNNPLPVGLVSFTARRELAGVRLRWATATERNNKHFEVQRSTDGQTFAELKTVPGHGSSTAAQEYAWLDAKVEANALVYYRLRQVDVDNTDTYSPVVAVQASPVAAGVFPNPAYDRLNFHAAAGNTYRLLDMLGRPALMGKAVAGFNALNLNDLGPGIYHLEIVGAQGQVRYRVIKNGAAH</sequence>
<dbReference type="InterPro" id="IPR013783">
    <property type="entry name" value="Ig-like_fold"/>
</dbReference>
<gene>
    <name evidence="1" type="ORF">DDQ68_20500</name>
</gene>
<protein>
    <recommendedName>
        <fullName evidence="3">T9SS C-terminal target domain-containing protein</fullName>
    </recommendedName>
</protein>
<dbReference type="NCBIfam" id="TIGR04183">
    <property type="entry name" value="Por_Secre_tail"/>
    <property type="match status" value="1"/>
</dbReference>
<dbReference type="InterPro" id="IPR026444">
    <property type="entry name" value="Secre_tail"/>
</dbReference>
<keyword evidence="2" id="KW-1185">Reference proteome</keyword>
<reference evidence="2" key="1">
    <citation type="submission" date="2018-04" db="EMBL/GenBank/DDBJ databases">
        <title>Complete genome of Antarctic heterotrophic bacterium Hymenobacter nivis.</title>
        <authorList>
            <person name="Terashima M."/>
        </authorList>
    </citation>
    <scope>NUCLEOTIDE SEQUENCE [LARGE SCALE GENOMIC DNA]</scope>
    <source>
        <strain evidence="2">NBRC 111535</strain>
    </source>
</reference>
<evidence type="ECO:0000313" key="2">
    <source>
        <dbReference type="Proteomes" id="UP000245999"/>
    </source>
</evidence>
<evidence type="ECO:0008006" key="3">
    <source>
        <dbReference type="Google" id="ProtNLM"/>
    </source>
</evidence>
<dbReference type="KEGG" id="hnv:DDQ68_20500"/>
<dbReference type="Proteomes" id="UP000245999">
    <property type="component" value="Chromosome"/>
</dbReference>
<dbReference type="Gene3D" id="2.60.40.10">
    <property type="entry name" value="Immunoglobulins"/>
    <property type="match status" value="1"/>
</dbReference>
<proteinExistence type="predicted"/>
<dbReference type="OrthoDB" id="863479at2"/>
<evidence type="ECO:0000313" key="1">
    <source>
        <dbReference type="EMBL" id="AWM34945.1"/>
    </source>
</evidence>
<dbReference type="AlphaFoldDB" id="A0A2Z3GVB2"/>
<organism evidence="1 2">
    <name type="scientific">Hymenobacter nivis</name>
    <dbReference type="NCBI Taxonomy" id="1850093"/>
    <lineage>
        <taxon>Bacteria</taxon>
        <taxon>Pseudomonadati</taxon>
        <taxon>Bacteroidota</taxon>
        <taxon>Cytophagia</taxon>
        <taxon>Cytophagales</taxon>
        <taxon>Hymenobacteraceae</taxon>
        <taxon>Hymenobacter</taxon>
    </lineage>
</organism>